<evidence type="ECO:0000259" key="10">
    <source>
        <dbReference type="PROSITE" id="PS50893"/>
    </source>
</evidence>
<dbReference type="EMBL" id="CP045809">
    <property type="protein sequence ID" value="QHN34673.1"/>
    <property type="molecule type" value="Genomic_DNA"/>
</dbReference>
<keyword evidence="2" id="KW-0813">Transport</keyword>
<dbReference type="Proteomes" id="UP001059836">
    <property type="component" value="Chromosome"/>
</dbReference>
<dbReference type="InterPro" id="IPR003593">
    <property type="entry name" value="AAA+_ATPase"/>
</dbReference>
<keyword evidence="12" id="KW-1185">Reference proteome</keyword>
<dbReference type="PANTHER" id="PTHR42771:SF12">
    <property type="entry name" value="FE(3+) DICITRATE TRANSPORT ATP-BINDING PROTEIN FECE-RELATED"/>
    <property type="match status" value="1"/>
</dbReference>
<dbReference type="CDD" id="cd03214">
    <property type="entry name" value="ABC_Iron-Siderophores_B12_Hemin"/>
    <property type="match status" value="1"/>
</dbReference>
<proteinExistence type="predicted"/>
<dbReference type="InterPro" id="IPR027417">
    <property type="entry name" value="P-loop_NTPase"/>
</dbReference>
<dbReference type="PANTHER" id="PTHR42771">
    <property type="entry name" value="IRON(3+)-HYDROXAMATE IMPORT ATP-BINDING PROTEIN FHUC"/>
    <property type="match status" value="1"/>
</dbReference>
<evidence type="ECO:0000256" key="5">
    <source>
        <dbReference type="ARBA" id="ARBA00022741"/>
    </source>
</evidence>
<evidence type="ECO:0000256" key="7">
    <source>
        <dbReference type="ARBA" id="ARBA00023004"/>
    </source>
</evidence>
<dbReference type="PROSITE" id="PS00211">
    <property type="entry name" value="ABC_TRANSPORTER_1"/>
    <property type="match status" value="1"/>
</dbReference>
<evidence type="ECO:0000256" key="4">
    <source>
        <dbReference type="ARBA" id="ARBA00022496"/>
    </source>
</evidence>
<dbReference type="InterPro" id="IPR051535">
    <property type="entry name" value="Siderophore_ABC-ATPase"/>
</dbReference>
<evidence type="ECO:0000256" key="6">
    <source>
        <dbReference type="ARBA" id="ARBA00022840"/>
    </source>
</evidence>
<comment type="subcellular location">
    <subcellularLocation>
        <location evidence="1">Cell membrane</location>
        <topology evidence="1">Peripheral membrane protein</topology>
    </subcellularLocation>
</comment>
<evidence type="ECO:0000313" key="11">
    <source>
        <dbReference type="EMBL" id="QHN34673.1"/>
    </source>
</evidence>
<keyword evidence="4" id="KW-0410">Iron transport</keyword>
<dbReference type="Gene3D" id="3.40.50.300">
    <property type="entry name" value="P-loop containing nucleotide triphosphate hydrolases"/>
    <property type="match status" value="1"/>
</dbReference>
<dbReference type="InterPro" id="IPR017871">
    <property type="entry name" value="ABC_transporter-like_CS"/>
</dbReference>
<reference evidence="11" key="1">
    <citation type="journal article" date="2021" name="Nat. Microbiol.">
        <title>Cocultivation of an ultrasmall environmental parasitic bacterium with lytic ability against bacteria associated with wastewater foams.</title>
        <authorList>
            <person name="Batinovic S."/>
            <person name="Rose J.J.A."/>
            <person name="Ratcliffe J."/>
            <person name="Seviour R.J."/>
            <person name="Petrovski S."/>
        </authorList>
    </citation>
    <scope>NUCLEOTIDE SEQUENCE</scope>
    <source>
        <strain evidence="11">CON9</strain>
    </source>
</reference>
<dbReference type="Pfam" id="PF00005">
    <property type="entry name" value="ABC_tran"/>
    <property type="match status" value="1"/>
</dbReference>
<keyword evidence="8" id="KW-0406">Ion transport</keyword>
<keyword evidence="5" id="KW-0547">Nucleotide-binding</keyword>
<protein>
    <submittedName>
        <fullName evidence="11">ATP-binding cassette domain-containing protein</fullName>
    </submittedName>
</protein>
<sequence length="265" mass="28750">MTAISTRLGAADLTLGYGEKAIARNLTVDIPDNRFTVIIGPNACGKSTLLRALSRLLAPTAGSVVLDGKSIEKYSTKEVAKILGLLPQTSIPPEDIRVAELVSRGRYPHQRFLRQWSQADEDAVTAAMEATGVAHLAGERVDRLSGGQRQRVWVALVLAQETPLVLLDEPTTYLDIAFQVELLDLCRRLQREENRTVVAVLHDLNQACRYADHIIAMRGGEVIAAGAPAQVVTADLVADVFGLACRIIADPESNSPLIIPIWQDA</sequence>
<dbReference type="PROSITE" id="PS50893">
    <property type="entry name" value="ABC_TRANSPORTER_2"/>
    <property type="match status" value="1"/>
</dbReference>
<evidence type="ECO:0000313" key="12">
    <source>
        <dbReference type="Proteomes" id="UP001059836"/>
    </source>
</evidence>
<dbReference type="SMART" id="SM00382">
    <property type="entry name" value="AAA"/>
    <property type="match status" value="1"/>
</dbReference>
<dbReference type="InterPro" id="IPR003439">
    <property type="entry name" value="ABC_transporter-like_ATP-bd"/>
</dbReference>
<accession>A0ABX6IFS4</accession>
<keyword evidence="3" id="KW-1003">Cell membrane</keyword>
<evidence type="ECO:0000256" key="9">
    <source>
        <dbReference type="ARBA" id="ARBA00023136"/>
    </source>
</evidence>
<keyword evidence="9" id="KW-0472">Membrane</keyword>
<evidence type="ECO:0000256" key="1">
    <source>
        <dbReference type="ARBA" id="ARBA00004202"/>
    </source>
</evidence>
<feature type="domain" description="ABC transporter" evidence="10">
    <location>
        <begin position="8"/>
        <end position="244"/>
    </location>
</feature>
<dbReference type="GO" id="GO:0005524">
    <property type="term" value="F:ATP binding"/>
    <property type="evidence" value="ECO:0007669"/>
    <property type="project" value="UniProtKB-KW"/>
</dbReference>
<keyword evidence="7" id="KW-0408">Iron</keyword>
<gene>
    <name evidence="11" type="ORF">GII31_06935</name>
</gene>
<organism evidence="11 12">
    <name type="scientific">Gordonia pseudamarae</name>
    <dbReference type="NCBI Taxonomy" id="2831662"/>
    <lineage>
        <taxon>Bacteria</taxon>
        <taxon>Bacillati</taxon>
        <taxon>Actinomycetota</taxon>
        <taxon>Actinomycetes</taxon>
        <taxon>Mycobacteriales</taxon>
        <taxon>Gordoniaceae</taxon>
        <taxon>Gordonia</taxon>
    </lineage>
</organism>
<evidence type="ECO:0000256" key="3">
    <source>
        <dbReference type="ARBA" id="ARBA00022475"/>
    </source>
</evidence>
<evidence type="ECO:0000256" key="8">
    <source>
        <dbReference type="ARBA" id="ARBA00023065"/>
    </source>
</evidence>
<dbReference type="SUPFAM" id="SSF52540">
    <property type="entry name" value="P-loop containing nucleoside triphosphate hydrolases"/>
    <property type="match status" value="1"/>
</dbReference>
<keyword evidence="6 11" id="KW-0067">ATP-binding</keyword>
<evidence type="ECO:0000256" key="2">
    <source>
        <dbReference type="ARBA" id="ARBA00022448"/>
    </source>
</evidence>
<name>A0ABX6IFS4_9ACTN</name>